<dbReference type="GO" id="GO:0016020">
    <property type="term" value="C:membrane"/>
    <property type="evidence" value="ECO:0007669"/>
    <property type="project" value="UniProtKB-SubCell"/>
</dbReference>
<dbReference type="GO" id="GO:0004222">
    <property type="term" value="F:metalloendopeptidase activity"/>
    <property type="evidence" value="ECO:0007669"/>
    <property type="project" value="InterPro"/>
</dbReference>
<feature type="transmembrane region" description="Helical" evidence="12">
    <location>
        <begin position="268"/>
        <end position="291"/>
    </location>
</feature>
<dbReference type="PANTHER" id="PTHR42837">
    <property type="entry name" value="REGULATOR OF SIGMA-E PROTEASE RSEP"/>
    <property type="match status" value="1"/>
</dbReference>
<evidence type="ECO:0000256" key="7">
    <source>
        <dbReference type="ARBA" id="ARBA00022833"/>
    </source>
</evidence>
<evidence type="ECO:0000256" key="5">
    <source>
        <dbReference type="ARBA" id="ARBA00022692"/>
    </source>
</evidence>
<dbReference type="Pfam" id="PF02163">
    <property type="entry name" value="Peptidase_M50"/>
    <property type="match status" value="1"/>
</dbReference>
<dbReference type="PANTHER" id="PTHR42837:SF2">
    <property type="entry name" value="MEMBRANE METALLOPROTEASE ARASP2, CHLOROPLASTIC-RELATED"/>
    <property type="match status" value="1"/>
</dbReference>
<evidence type="ECO:0000256" key="13">
    <source>
        <dbReference type="SAM" id="SignalP"/>
    </source>
</evidence>
<dbReference type="Proteomes" id="UP001153069">
    <property type="component" value="Unassembled WGS sequence"/>
</dbReference>
<evidence type="ECO:0000256" key="9">
    <source>
        <dbReference type="ARBA" id="ARBA00023049"/>
    </source>
</evidence>
<dbReference type="AlphaFoldDB" id="A0A9N8DI40"/>
<sequence>MMAPRTIFQTALLCFLSVQTRGFHQPQLQSRTLSVPFHPVPLSSSSSRQKTPINANSLLVSKPHSSSSTTELQALASAASSPVGAFLILTGIIVVHECGHYLAARSYGIKVEEFSIGVGPKLAGFTAYGNEFNFRAIPLGGYVRFPENYNITLAQEQEREVREAIRAQREENAVENINVPQKKTLGYRLTNLLSLGALDEQRKQDEKEALIKQQQQQEEKRKQSSWWNSLFSSSSSKKEITKPPPIQDPDDLEIEYYDDPDLLQNRPWFQRAVVLSGGVVFNLLLAFSIYFGQMATVGLPQPVFEQGILVSQNPAREAAADGLLRKGDIVLGVNGKAFAMSQSPGAAASQQAISNFISDIRATPDGYSLQVSILRNKQAETVSIQPKRVSPDGPKTIGVLLTPNFIKTEVIKFDNPVQAVAPAAKLVSSSTKDTAAGLFSVFGQAIAGKDTGGQQVSGPIGLIKTGSDVVASNNWPAVLAFAAAISINLGVVNALPLPALDGGQLVFVLAEAVTRRKVPQKLQEEIIGITVLLLLLVSVNAALGDIQSLIVKK</sequence>
<comment type="similarity">
    <text evidence="3">Belongs to the peptidase M50A family.</text>
</comment>
<keyword evidence="5 12" id="KW-0812">Transmembrane</keyword>
<evidence type="ECO:0000256" key="3">
    <source>
        <dbReference type="ARBA" id="ARBA00009989"/>
    </source>
</evidence>
<evidence type="ECO:0000256" key="10">
    <source>
        <dbReference type="ARBA" id="ARBA00023136"/>
    </source>
</evidence>
<proteinExistence type="inferred from homology"/>
<dbReference type="InterPro" id="IPR036034">
    <property type="entry name" value="PDZ_sf"/>
</dbReference>
<keyword evidence="10 12" id="KW-0472">Membrane</keyword>
<comment type="caution">
    <text evidence="15">The sequence shown here is derived from an EMBL/GenBank/DDBJ whole genome shotgun (WGS) entry which is preliminary data.</text>
</comment>
<dbReference type="CDD" id="cd05709">
    <property type="entry name" value="S2P-M50"/>
    <property type="match status" value="1"/>
</dbReference>
<evidence type="ECO:0000256" key="1">
    <source>
        <dbReference type="ARBA" id="ARBA00001947"/>
    </source>
</evidence>
<evidence type="ECO:0000259" key="14">
    <source>
        <dbReference type="Pfam" id="PF02163"/>
    </source>
</evidence>
<keyword evidence="13" id="KW-0732">Signal</keyword>
<dbReference type="SUPFAM" id="SSF50156">
    <property type="entry name" value="PDZ domain-like"/>
    <property type="match status" value="1"/>
</dbReference>
<keyword evidence="6" id="KW-0378">Hydrolase</keyword>
<evidence type="ECO:0000313" key="16">
    <source>
        <dbReference type="Proteomes" id="UP001153069"/>
    </source>
</evidence>
<dbReference type="Gene3D" id="2.30.42.10">
    <property type="match status" value="1"/>
</dbReference>
<accession>A0A9N8DI40</accession>
<gene>
    <name evidence="15" type="ORF">SEMRO_155_G070480.1</name>
</gene>
<keyword evidence="7" id="KW-0862">Zinc</keyword>
<keyword evidence="8 12" id="KW-1133">Transmembrane helix</keyword>
<comment type="subcellular location">
    <subcellularLocation>
        <location evidence="2">Membrane</location>
        <topology evidence="2">Multi-pass membrane protein</topology>
    </subcellularLocation>
</comment>
<evidence type="ECO:0000256" key="12">
    <source>
        <dbReference type="SAM" id="Phobius"/>
    </source>
</evidence>
<evidence type="ECO:0000256" key="11">
    <source>
        <dbReference type="SAM" id="MobiDB-lite"/>
    </source>
</evidence>
<evidence type="ECO:0000256" key="8">
    <source>
        <dbReference type="ARBA" id="ARBA00022989"/>
    </source>
</evidence>
<keyword evidence="16" id="KW-1185">Reference proteome</keyword>
<organism evidence="15 16">
    <name type="scientific">Seminavis robusta</name>
    <dbReference type="NCBI Taxonomy" id="568900"/>
    <lineage>
        <taxon>Eukaryota</taxon>
        <taxon>Sar</taxon>
        <taxon>Stramenopiles</taxon>
        <taxon>Ochrophyta</taxon>
        <taxon>Bacillariophyta</taxon>
        <taxon>Bacillariophyceae</taxon>
        <taxon>Bacillariophycidae</taxon>
        <taxon>Naviculales</taxon>
        <taxon>Naviculaceae</taxon>
        <taxon>Seminavis</taxon>
    </lineage>
</organism>
<evidence type="ECO:0000313" key="15">
    <source>
        <dbReference type="EMBL" id="CAB9503079.1"/>
    </source>
</evidence>
<evidence type="ECO:0000256" key="2">
    <source>
        <dbReference type="ARBA" id="ARBA00004141"/>
    </source>
</evidence>
<keyword evidence="4" id="KW-0645">Protease</keyword>
<reference evidence="15" key="1">
    <citation type="submission" date="2020-06" db="EMBL/GenBank/DDBJ databases">
        <authorList>
            <consortium name="Plant Systems Biology data submission"/>
        </authorList>
    </citation>
    <scope>NUCLEOTIDE SEQUENCE</scope>
    <source>
        <strain evidence="15">D6</strain>
    </source>
</reference>
<dbReference type="GO" id="GO:0006508">
    <property type="term" value="P:proteolysis"/>
    <property type="evidence" value="ECO:0007669"/>
    <property type="project" value="UniProtKB-KW"/>
</dbReference>
<keyword evidence="9 15" id="KW-0482">Metalloprotease</keyword>
<feature type="signal peptide" evidence="13">
    <location>
        <begin position="1"/>
        <end position="22"/>
    </location>
</feature>
<feature type="transmembrane region" description="Helical" evidence="12">
    <location>
        <begin position="526"/>
        <end position="543"/>
    </location>
</feature>
<dbReference type="InterPro" id="IPR008915">
    <property type="entry name" value="Peptidase_M50"/>
</dbReference>
<feature type="region of interest" description="Disordered" evidence="11">
    <location>
        <begin position="206"/>
        <end position="227"/>
    </location>
</feature>
<evidence type="ECO:0000256" key="6">
    <source>
        <dbReference type="ARBA" id="ARBA00022801"/>
    </source>
</evidence>
<feature type="chain" id="PRO_5040314206" evidence="13">
    <location>
        <begin position="23"/>
        <end position="553"/>
    </location>
</feature>
<feature type="domain" description="Peptidase M50" evidence="14">
    <location>
        <begin position="86"/>
        <end position="536"/>
    </location>
</feature>
<comment type="cofactor">
    <cofactor evidence="1">
        <name>Zn(2+)</name>
        <dbReference type="ChEBI" id="CHEBI:29105"/>
    </cofactor>
</comment>
<dbReference type="InterPro" id="IPR004387">
    <property type="entry name" value="Pept_M50_Zn"/>
</dbReference>
<dbReference type="OrthoDB" id="445896at2759"/>
<protein>
    <submittedName>
        <fullName evidence="15">Probable membrane metalloprotease ARASP2, chloroplastic</fullName>
    </submittedName>
</protein>
<name>A0A9N8DI40_9STRA</name>
<dbReference type="EMBL" id="CAICTM010000154">
    <property type="protein sequence ID" value="CAB9503079.1"/>
    <property type="molecule type" value="Genomic_DNA"/>
</dbReference>
<evidence type="ECO:0000256" key="4">
    <source>
        <dbReference type="ARBA" id="ARBA00022670"/>
    </source>
</evidence>